<organism evidence="1 2">
    <name type="scientific">Trichinella nativa</name>
    <dbReference type="NCBI Taxonomy" id="6335"/>
    <lineage>
        <taxon>Eukaryota</taxon>
        <taxon>Metazoa</taxon>
        <taxon>Ecdysozoa</taxon>
        <taxon>Nematoda</taxon>
        <taxon>Enoplea</taxon>
        <taxon>Dorylaimia</taxon>
        <taxon>Trichinellida</taxon>
        <taxon>Trichinellidae</taxon>
        <taxon>Trichinella</taxon>
    </lineage>
</organism>
<dbReference type="Proteomes" id="UP000054721">
    <property type="component" value="Unassembled WGS sequence"/>
</dbReference>
<reference evidence="1 2" key="1">
    <citation type="submission" date="2015-05" db="EMBL/GenBank/DDBJ databases">
        <title>Evolution of Trichinella species and genotypes.</title>
        <authorList>
            <person name="Korhonen P.K."/>
            <person name="Edoardo P."/>
            <person name="Giuseppe L.R."/>
            <person name="Gasser R.B."/>
        </authorList>
    </citation>
    <scope>NUCLEOTIDE SEQUENCE [LARGE SCALE GENOMIC DNA]</scope>
    <source>
        <strain evidence="1">ISS10</strain>
    </source>
</reference>
<comment type="caution">
    <text evidence="1">The sequence shown here is derived from an EMBL/GenBank/DDBJ whole genome shotgun (WGS) entry which is preliminary data.</text>
</comment>
<protein>
    <submittedName>
        <fullName evidence="1">Uncharacterized protein</fullName>
    </submittedName>
</protein>
<gene>
    <name evidence="1" type="ORF">T02_11792</name>
</gene>
<name>A0A0V1KHM7_9BILA</name>
<keyword evidence="2" id="KW-1185">Reference proteome</keyword>
<sequence>MWMLPPPPYLTSKLPGASSLLRLVYAVCLVVQCLKDLGGPD</sequence>
<dbReference type="EMBL" id="JYDW01002553">
    <property type="protein sequence ID" value="KRZ46673.1"/>
    <property type="molecule type" value="Genomic_DNA"/>
</dbReference>
<evidence type="ECO:0000313" key="2">
    <source>
        <dbReference type="Proteomes" id="UP000054721"/>
    </source>
</evidence>
<evidence type="ECO:0000313" key="1">
    <source>
        <dbReference type="EMBL" id="KRZ46673.1"/>
    </source>
</evidence>
<accession>A0A0V1KHM7</accession>
<proteinExistence type="predicted"/>
<dbReference type="AlphaFoldDB" id="A0A0V1KHM7"/>